<feature type="chain" id="PRO_5045032518" evidence="1">
    <location>
        <begin position="22"/>
        <end position="286"/>
    </location>
</feature>
<dbReference type="InterPro" id="IPR021428">
    <property type="entry name" value="DUF3078"/>
</dbReference>
<reference evidence="3" key="3">
    <citation type="submission" date="2023-06" db="EMBL/GenBank/DDBJ databases">
        <authorList>
            <person name="Lucena T."/>
            <person name="Sun Q."/>
        </authorList>
    </citation>
    <scope>NUCLEOTIDE SEQUENCE</scope>
    <source>
        <strain evidence="3">CECT 7184</strain>
    </source>
</reference>
<evidence type="ECO:0000256" key="1">
    <source>
        <dbReference type="SAM" id="SignalP"/>
    </source>
</evidence>
<keyword evidence="1" id="KW-0732">Signal</keyword>
<dbReference type="RefSeq" id="WP_290364625.1">
    <property type="nucleotide sequence ID" value="NZ_JAUFQU010000001.1"/>
</dbReference>
<feature type="signal peptide" evidence="1">
    <location>
        <begin position="1"/>
        <end position="21"/>
    </location>
</feature>
<evidence type="ECO:0000313" key="4">
    <source>
        <dbReference type="Proteomes" id="UP001242368"/>
    </source>
</evidence>
<evidence type="ECO:0000313" key="2">
    <source>
        <dbReference type="EMBL" id="MDN3708774.1"/>
    </source>
</evidence>
<comment type="caution">
    <text evidence="3">The sequence shown here is derived from an EMBL/GenBank/DDBJ whole genome shotgun (WGS) entry which is preliminary data.</text>
</comment>
<dbReference type="Proteomes" id="UP001242368">
    <property type="component" value="Unassembled WGS sequence"/>
</dbReference>
<organism evidence="3 4">
    <name type="scientific">Paenimyroides ceti</name>
    <dbReference type="NCBI Taxonomy" id="395087"/>
    <lineage>
        <taxon>Bacteria</taxon>
        <taxon>Pseudomonadati</taxon>
        <taxon>Bacteroidota</taxon>
        <taxon>Flavobacteriia</taxon>
        <taxon>Flavobacteriales</taxon>
        <taxon>Flavobacteriaceae</taxon>
        <taxon>Paenimyroides</taxon>
    </lineage>
</organism>
<accession>A0ABT8CYP6</accession>
<proteinExistence type="predicted"/>
<gene>
    <name evidence="2" type="ORF">QW060_16855</name>
    <name evidence="3" type="ORF">QW060_20240</name>
</gene>
<dbReference type="Pfam" id="PF11276">
    <property type="entry name" value="DUF3078"/>
    <property type="match status" value="1"/>
</dbReference>
<keyword evidence="4" id="KW-1185">Reference proteome</keyword>
<reference evidence="4" key="2">
    <citation type="journal article" date="2019" name="Int. J. Syst. Evol. Microbiol.">
        <title>The Global Catalogue of Microorganisms (GCM) 10K type strain sequencing project: providing services to taxonomists for standard genome sequencing and annotation.</title>
        <authorList>
            <consortium name="The Broad Institute Genomics Platform"/>
            <consortium name="The Broad Institute Genome Sequencing Center for Infectious Disease"/>
            <person name="Wu L."/>
            <person name="Ma J."/>
        </authorList>
    </citation>
    <scope>NUCLEOTIDE SEQUENCE [LARGE SCALE GENOMIC DNA]</scope>
    <source>
        <strain evidence="4">CECT 7184</strain>
    </source>
</reference>
<dbReference type="EMBL" id="JAUFQU010000001">
    <property type="protein sequence ID" value="MDN3708774.1"/>
    <property type="molecule type" value="Genomic_DNA"/>
</dbReference>
<protein>
    <submittedName>
        <fullName evidence="3">DUF3078 domain-containing protein</fullName>
    </submittedName>
</protein>
<sequence>MKRKLFLSFSLLAVSASYAQAQVENDTLGPVSPWTKKGTISLLGSQSSFSQWQAGGSNNFAANAALNYDFNYKKEDWTWDNKIIASYGINKIKGSEQQKTDDRLELNSLLGKKASGDWYYSAFVNFKTQFDTGMNPDNPDERISHFMSPAYLQIGPGMLWKKNDNLKVNIAPATSRFIFVHRHFTELGTSFGVEQGKTMRFEFGAAVNAYYKFTVMENFTVENILNLYSNYREDPQNVDIDYQLNAVLKVNRYISTNFTFQTIYDDNAYRGFQTRHTLGVGLNYAF</sequence>
<dbReference type="EMBL" id="JAUFQU010000031">
    <property type="protein sequence ID" value="MDN3709349.1"/>
    <property type="molecule type" value="Genomic_DNA"/>
</dbReference>
<reference evidence="3" key="1">
    <citation type="journal article" date="2014" name="Int. J. Syst. Evol. Microbiol.">
        <title>Complete genome of a new Firmicutes species belonging to the dominant human colonic microbiota ('Ruminococcus bicirculans') reveals two chromosomes and a selective capacity to utilize plant glucans.</title>
        <authorList>
            <consortium name="NISC Comparative Sequencing Program"/>
            <person name="Wegmann U."/>
            <person name="Louis P."/>
            <person name="Goesmann A."/>
            <person name="Henrissat B."/>
            <person name="Duncan S.H."/>
            <person name="Flint H.J."/>
        </authorList>
    </citation>
    <scope>NUCLEOTIDE SEQUENCE</scope>
    <source>
        <strain evidence="3">CECT 7184</strain>
    </source>
</reference>
<name>A0ABT8CYP6_9FLAO</name>
<evidence type="ECO:0000313" key="3">
    <source>
        <dbReference type="EMBL" id="MDN3709349.1"/>
    </source>
</evidence>